<dbReference type="eggNOG" id="KOG4267">
    <property type="taxonomic scope" value="Eukaryota"/>
</dbReference>
<dbReference type="PANTHER" id="PTHR12668">
    <property type="entry name" value="TRANSMEMBRANE PROTEIN 14, 15"/>
    <property type="match status" value="1"/>
</dbReference>
<evidence type="ECO:0000256" key="4">
    <source>
        <dbReference type="ARBA" id="ARBA00022989"/>
    </source>
</evidence>
<dbReference type="VEuPathDB" id="FungiDB:YALI1_F29670g"/>
<proteinExistence type="inferred from homology"/>
<evidence type="ECO:0000256" key="1">
    <source>
        <dbReference type="ARBA" id="ARBA00004370"/>
    </source>
</evidence>
<comment type="similarity">
    <text evidence="2">Belongs to the TMEM14 family.</text>
</comment>
<gene>
    <name evidence="8" type="ORF">B0I71DRAFT_127672</name>
    <name evidence="7" type="ORF">YALI1_F29670g</name>
</gene>
<feature type="transmembrane region" description="Helical" evidence="6">
    <location>
        <begin position="80"/>
        <end position="97"/>
    </location>
</feature>
<dbReference type="AlphaFoldDB" id="A0A1H6PNP8"/>
<reference evidence="8 10" key="2">
    <citation type="submission" date="2018-07" db="EMBL/GenBank/DDBJ databases">
        <title>Draft Genome Assemblies for Five Robust Yarrowia lipolytica Strains Exhibiting High Lipid Production and Pentose Sugar Utilization and Sugar Alcohol Secretion from Undetoxified Lignocellulosic Biomass Hydrolysates.</title>
        <authorList>
            <consortium name="DOE Joint Genome Institute"/>
            <person name="Walker C."/>
            <person name="Ryu S."/>
            <person name="Na H."/>
            <person name="Zane M."/>
            <person name="LaButti K."/>
            <person name="Lipzen A."/>
            <person name="Haridas S."/>
            <person name="Barry K."/>
            <person name="Grigoriev I.V."/>
            <person name="Quarterman J."/>
            <person name="Slininger P."/>
            <person name="Dien B."/>
            <person name="Trinh C.T."/>
        </authorList>
    </citation>
    <scope>NUCLEOTIDE SEQUENCE [LARGE SCALE GENOMIC DNA]</scope>
    <source>
        <strain evidence="8 10">YB392</strain>
    </source>
</reference>
<dbReference type="Proteomes" id="UP000182444">
    <property type="component" value="Chromosome 1F"/>
</dbReference>
<dbReference type="EMBL" id="KZ857326">
    <property type="protein sequence ID" value="RDW28330.1"/>
    <property type="molecule type" value="Genomic_DNA"/>
</dbReference>
<evidence type="ECO:0000313" key="9">
    <source>
        <dbReference type="Proteomes" id="UP000182444"/>
    </source>
</evidence>
<keyword evidence="4 6" id="KW-1133">Transmembrane helix</keyword>
<evidence type="ECO:0000313" key="7">
    <source>
        <dbReference type="EMBL" id="AOW07564.1"/>
    </source>
</evidence>
<keyword evidence="5 6" id="KW-0472">Membrane</keyword>
<dbReference type="Proteomes" id="UP000256601">
    <property type="component" value="Unassembled WGS sequence"/>
</dbReference>
<reference evidence="7 9" key="1">
    <citation type="journal article" date="2016" name="PLoS ONE">
        <title>Sequence Assembly of Yarrowia lipolytica Strain W29/CLIB89 Shows Transposable Element Diversity.</title>
        <authorList>
            <person name="Magnan C."/>
            <person name="Yu J."/>
            <person name="Chang I."/>
            <person name="Jahn E."/>
            <person name="Kanomata Y."/>
            <person name="Wu J."/>
            <person name="Zeller M."/>
            <person name="Oakes M."/>
            <person name="Baldi P."/>
            <person name="Sandmeyer S."/>
        </authorList>
    </citation>
    <scope>NUCLEOTIDE SEQUENCE [LARGE SCALE GENOMIC DNA]</scope>
    <source>
        <strain evidence="7">CLIB89</strain>
        <strain evidence="9">CLIB89(W29)</strain>
    </source>
</reference>
<sequence length="104" mass="10952">MEHPAFTMAGLTGLGGVMGYLKKNSKPSLYGGLAVSGMYLTAAILLKQNADWGLETAIGASTVLLGASIPRIIKAGIKPVPVGLAVLGSLNLGYYIYKYKQFYP</sequence>
<protein>
    <submittedName>
        <fullName evidence="8">Transmembrane proteins 14C-domain-containing protein</fullName>
    </submittedName>
</protein>
<dbReference type="InterPro" id="IPR005349">
    <property type="entry name" value="TMEM14"/>
</dbReference>
<dbReference type="KEGG" id="yli:2908820"/>
<dbReference type="PANTHER" id="PTHR12668:SF53">
    <property type="entry name" value="TMEM14 PROTEIN HOMOLOG YJR085C"/>
    <property type="match status" value="1"/>
</dbReference>
<keyword evidence="3 6" id="KW-0812">Transmembrane</keyword>
<dbReference type="Pfam" id="PF03647">
    <property type="entry name" value="Tmemb_14"/>
    <property type="match status" value="1"/>
</dbReference>
<name>A0A1H6PNP8_YARLL</name>
<dbReference type="Gene3D" id="1.10.10.1740">
    <property type="entry name" value="Transmembrane protein 14-like"/>
    <property type="match status" value="1"/>
</dbReference>
<dbReference type="VEuPathDB" id="FungiDB:YALI0_F22429g"/>
<dbReference type="InterPro" id="IPR044890">
    <property type="entry name" value="TMEM14_sf"/>
</dbReference>
<organism evidence="7 9">
    <name type="scientific">Yarrowia lipolytica</name>
    <name type="common">Candida lipolytica</name>
    <dbReference type="NCBI Taxonomy" id="4952"/>
    <lineage>
        <taxon>Eukaryota</taxon>
        <taxon>Fungi</taxon>
        <taxon>Dikarya</taxon>
        <taxon>Ascomycota</taxon>
        <taxon>Saccharomycotina</taxon>
        <taxon>Dipodascomycetes</taxon>
        <taxon>Dipodascales</taxon>
        <taxon>Dipodascales incertae sedis</taxon>
        <taxon>Yarrowia</taxon>
    </lineage>
</organism>
<comment type="subcellular location">
    <subcellularLocation>
        <location evidence="1">Membrane</location>
    </subcellularLocation>
</comment>
<evidence type="ECO:0000256" key="5">
    <source>
        <dbReference type="ARBA" id="ARBA00023136"/>
    </source>
</evidence>
<feature type="transmembrane region" description="Helical" evidence="6">
    <location>
        <begin position="6"/>
        <end position="21"/>
    </location>
</feature>
<evidence type="ECO:0000256" key="3">
    <source>
        <dbReference type="ARBA" id="ARBA00022692"/>
    </source>
</evidence>
<evidence type="ECO:0000313" key="10">
    <source>
        <dbReference type="Proteomes" id="UP000256601"/>
    </source>
</evidence>
<feature type="transmembrane region" description="Helical" evidence="6">
    <location>
        <begin position="28"/>
        <end position="46"/>
    </location>
</feature>
<dbReference type="OrthoDB" id="5620at2759"/>
<dbReference type="EMBL" id="CP017558">
    <property type="protein sequence ID" value="AOW07564.1"/>
    <property type="molecule type" value="Genomic_DNA"/>
</dbReference>
<feature type="transmembrane region" description="Helical" evidence="6">
    <location>
        <begin position="52"/>
        <end position="73"/>
    </location>
</feature>
<dbReference type="GO" id="GO:0016020">
    <property type="term" value="C:membrane"/>
    <property type="evidence" value="ECO:0007669"/>
    <property type="project" value="UniProtKB-SubCell"/>
</dbReference>
<accession>A0A1H6PNP8</accession>
<evidence type="ECO:0000256" key="6">
    <source>
        <dbReference type="SAM" id="Phobius"/>
    </source>
</evidence>
<evidence type="ECO:0000313" key="8">
    <source>
        <dbReference type="EMBL" id="RDW28330.1"/>
    </source>
</evidence>
<evidence type="ECO:0000256" key="2">
    <source>
        <dbReference type="ARBA" id="ARBA00007590"/>
    </source>
</evidence>